<protein>
    <recommendedName>
        <fullName evidence="3">Helix-turn-helix domain-containing protein</fullName>
    </recommendedName>
</protein>
<organism evidence="1 2">
    <name type="scientific">Nocardia farcinica (strain IFM 10152)</name>
    <dbReference type="NCBI Taxonomy" id="247156"/>
    <lineage>
        <taxon>Bacteria</taxon>
        <taxon>Bacillati</taxon>
        <taxon>Actinomycetota</taxon>
        <taxon>Actinomycetes</taxon>
        <taxon>Mycobacteriales</taxon>
        <taxon>Nocardiaceae</taxon>
        <taxon>Nocardia</taxon>
    </lineage>
</organism>
<evidence type="ECO:0000313" key="2">
    <source>
        <dbReference type="Proteomes" id="UP000006820"/>
    </source>
</evidence>
<keyword evidence="2" id="KW-1185">Reference proteome</keyword>
<dbReference type="OrthoDB" id="4376307at2"/>
<sequence>MSRTAATVVPPTTVAVRLRVEELHGARYCASELVRRFNDSGRPVPDWLRRLDSRLDLEIQTLMSDDGQQSSTDEPDSELVGTAEAAKILGLSARQVRRLAADLDGQRMGRELIFRRAAVTEYAAARKE</sequence>
<evidence type="ECO:0008006" key="3">
    <source>
        <dbReference type="Google" id="ProtNLM"/>
    </source>
</evidence>
<dbReference type="Proteomes" id="UP000006820">
    <property type="component" value="Chromosome"/>
</dbReference>
<dbReference type="RefSeq" id="WP_011206775.1">
    <property type="nucleotide sequence ID" value="NC_006361.1"/>
</dbReference>
<dbReference type="GeneID" id="61131091"/>
<reference evidence="1 2" key="1">
    <citation type="journal article" date="2004" name="Proc. Natl. Acad. Sci. U.S.A.">
        <title>The complete genomic sequence of Nocardia farcinica IFM 10152.</title>
        <authorList>
            <person name="Ishikawa J."/>
            <person name="Yamashita A."/>
            <person name="Mikami Y."/>
            <person name="Hoshino Y."/>
            <person name="Kurita H."/>
            <person name="Hotta K."/>
            <person name="Shiba T."/>
            <person name="Hattori M."/>
        </authorList>
    </citation>
    <scope>NUCLEOTIDE SEQUENCE [LARGE SCALE GENOMIC DNA]</scope>
    <source>
        <strain evidence="1 2">IFM 10152</strain>
    </source>
</reference>
<dbReference type="STRING" id="247156.NFA_2460"/>
<proteinExistence type="predicted"/>
<name>Q5Z3A3_NOCFA</name>
<accession>Q5Z3A3</accession>
<dbReference type="EMBL" id="AP006618">
    <property type="protein sequence ID" value="BAD55088.1"/>
    <property type="molecule type" value="Genomic_DNA"/>
</dbReference>
<dbReference type="KEGG" id="nfa:NFA_2460"/>
<evidence type="ECO:0000313" key="1">
    <source>
        <dbReference type="EMBL" id="BAD55088.1"/>
    </source>
</evidence>
<dbReference type="eggNOG" id="ENOG50316JH">
    <property type="taxonomic scope" value="Bacteria"/>
</dbReference>
<dbReference type="HOGENOM" id="CLU_2035477_0_0_11"/>
<gene>
    <name evidence="1" type="ordered locus">NFA_2460</name>
</gene>
<dbReference type="AlphaFoldDB" id="Q5Z3A3"/>